<dbReference type="InterPro" id="IPR002654">
    <property type="entry name" value="Glyco_trans_25"/>
</dbReference>
<dbReference type="EMBL" id="BAABBM010000001">
    <property type="protein sequence ID" value="GAA3893273.1"/>
    <property type="molecule type" value="Genomic_DNA"/>
</dbReference>
<evidence type="ECO:0000256" key="1">
    <source>
        <dbReference type="SAM" id="Phobius"/>
    </source>
</evidence>
<feature type="transmembrane region" description="Helical" evidence="1">
    <location>
        <begin position="220"/>
        <end position="243"/>
    </location>
</feature>
<evidence type="ECO:0000313" key="2">
    <source>
        <dbReference type="EMBL" id="GAA3893273.1"/>
    </source>
</evidence>
<name>A0ABP7L364_9SPHN</name>
<keyword evidence="3" id="KW-1185">Reference proteome</keyword>
<accession>A0ABP7L364</accession>
<reference evidence="3" key="1">
    <citation type="journal article" date="2019" name="Int. J. Syst. Evol. Microbiol.">
        <title>The Global Catalogue of Microorganisms (GCM) 10K type strain sequencing project: providing services to taxonomists for standard genome sequencing and annotation.</title>
        <authorList>
            <consortium name="The Broad Institute Genomics Platform"/>
            <consortium name="The Broad Institute Genome Sequencing Center for Infectious Disease"/>
            <person name="Wu L."/>
            <person name="Ma J."/>
        </authorList>
    </citation>
    <scope>NUCLEOTIDE SEQUENCE [LARGE SCALE GENOMIC DNA]</scope>
    <source>
        <strain evidence="3">JCM 17543</strain>
    </source>
</reference>
<keyword evidence="1" id="KW-1133">Transmembrane helix</keyword>
<evidence type="ECO:0000313" key="3">
    <source>
        <dbReference type="Proteomes" id="UP001500827"/>
    </source>
</evidence>
<proteinExistence type="predicted"/>
<sequence length="246" mass="27496">MTVFQRFDRIRIINLASRRDRRAQMTGELRRLGLDRDTRVQFVDGIIVDDKRPFRAPGEKGVFLAHLSILTDAAAAGESVLILEDDVDFTPAAREWEPSPDCDVCYGGYNAINPDSLEDSDIYGAHCMGFSARAVKELVPFLTGLLKHPSPPPIDGAYVWFRRQREGFSTEFATPIVAVQRPSRSDITPSHRLDFVPNFARPMGLLRGFKRELRRGRLTFGLPEAIVVAVIGVGITIAAAWHYSGR</sequence>
<dbReference type="Proteomes" id="UP001500827">
    <property type="component" value="Unassembled WGS sequence"/>
</dbReference>
<organism evidence="2 3">
    <name type="scientific">Sphingomonas limnosediminicola</name>
    <dbReference type="NCBI Taxonomy" id="940133"/>
    <lineage>
        <taxon>Bacteria</taxon>
        <taxon>Pseudomonadati</taxon>
        <taxon>Pseudomonadota</taxon>
        <taxon>Alphaproteobacteria</taxon>
        <taxon>Sphingomonadales</taxon>
        <taxon>Sphingomonadaceae</taxon>
        <taxon>Sphingomonas</taxon>
    </lineage>
</organism>
<dbReference type="CDD" id="cd06532">
    <property type="entry name" value="Glyco_transf_25"/>
    <property type="match status" value="1"/>
</dbReference>
<evidence type="ECO:0008006" key="4">
    <source>
        <dbReference type="Google" id="ProtNLM"/>
    </source>
</evidence>
<protein>
    <recommendedName>
        <fullName evidence="4">Glycosyltransferase family 25 protein</fullName>
    </recommendedName>
</protein>
<keyword evidence="1" id="KW-0812">Transmembrane</keyword>
<comment type="caution">
    <text evidence="2">The sequence shown here is derived from an EMBL/GenBank/DDBJ whole genome shotgun (WGS) entry which is preliminary data.</text>
</comment>
<dbReference type="RefSeq" id="WP_344698643.1">
    <property type="nucleotide sequence ID" value="NZ_BAABBM010000001.1"/>
</dbReference>
<gene>
    <name evidence="2" type="ORF">GCM10022276_10580</name>
</gene>
<keyword evidence="1" id="KW-0472">Membrane</keyword>